<protein>
    <recommendedName>
        <fullName evidence="3">Reverse transcriptase zinc-binding domain-containing protein</fullName>
    </recommendedName>
</protein>
<organism evidence="1 2">
    <name type="scientific">Mytilus coruscus</name>
    <name type="common">Sea mussel</name>
    <dbReference type="NCBI Taxonomy" id="42192"/>
    <lineage>
        <taxon>Eukaryota</taxon>
        <taxon>Metazoa</taxon>
        <taxon>Spiralia</taxon>
        <taxon>Lophotrochozoa</taxon>
        <taxon>Mollusca</taxon>
        <taxon>Bivalvia</taxon>
        <taxon>Autobranchia</taxon>
        <taxon>Pteriomorphia</taxon>
        <taxon>Mytilida</taxon>
        <taxon>Mytiloidea</taxon>
        <taxon>Mytilidae</taxon>
        <taxon>Mytilinae</taxon>
        <taxon>Mytilus</taxon>
    </lineage>
</organism>
<evidence type="ECO:0008006" key="3">
    <source>
        <dbReference type="Google" id="ProtNLM"/>
    </source>
</evidence>
<dbReference type="OrthoDB" id="6087543at2759"/>
<evidence type="ECO:0000313" key="1">
    <source>
        <dbReference type="EMBL" id="CAC5381596.1"/>
    </source>
</evidence>
<keyword evidence="2" id="KW-1185">Reference proteome</keyword>
<sequence length="385" mass="44137">MENPSTELFHRLIKRNRGSSEVKTPLLKIDNSEVNDPDKQRGCFMKYFEDLAIPKYKGYPELCTIRHKLISELCSNSTDAFVPFTENEIQSGNNHLHTGKAIDEFDICAEQLKAAGDILVPTTSLVSQEMLMNYNSYVIPKLLYGLEVLPLNNSQLDILKRFHISNLRRFPSLPTRTATCIVYLLLGALPIDAEIHKRHLSLLHNIVTCDNTTIRNLLLRQRAVNGNNCDSFFGRIQEILEFYKLPDIDTLLLEQPSKLAFKYQCKCAIQKTWINLLKSEIDNKSTLKYINAKVLAIGTSHTLWKSLCAMVSEVKMGITKARMVTGTFMTQATRYKFKIENSDHICQLCAIYSEDIKHILLECPALHIVRQILQPFESRSYSFNW</sequence>
<name>A0A6J8BDB0_MYTCO</name>
<dbReference type="Proteomes" id="UP000507470">
    <property type="component" value="Unassembled WGS sequence"/>
</dbReference>
<reference evidence="1 2" key="1">
    <citation type="submission" date="2020-06" db="EMBL/GenBank/DDBJ databases">
        <authorList>
            <person name="Li R."/>
            <person name="Bekaert M."/>
        </authorList>
    </citation>
    <scope>NUCLEOTIDE SEQUENCE [LARGE SCALE GENOMIC DNA]</scope>
    <source>
        <strain evidence="2">wild</strain>
    </source>
</reference>
<evidence type="ECO:0000313" key="2">
    <source>
        <dbReference type="Proteomes" id="UP000507470"/>
    </source>
</evidence>
<accession>A0A6J8BDB0</accession>
<dbReference type="EMBL" id="CACVKT020003076">
    <property type="protein sequence ID" value="CAC5381596.1"/>
    <property type="molecule type" value="Genomic_DNA"/>
</dbReference>
<gene>
    <name evidence="1" type="ORF">MCOR_17448</name>
</gene>
<proteinExistence type="predicted"/>
<dbReference type="AlphaFoldDB" id="A0A6J8BDB0"/>